<comment type="caution">
    <text evidence="2">The sequence shown here is derived from an EMBL/GenBank/DDBJ whole genome shotgun (WGS) entry which is preliminary data.</text>
</comment>
<protein>
    <submittedName>
        <fullName evidence="2">Uncharacterized protein</fullName>
    </submittedName>
</protein>
<evidence type="ECO:0000313" key="2">
    <source>
        <dbReference type="EMBL" id="MBD2344386.1"/>
    </source>
</evidence>
<accession>A0ABR8CMC4</accession>
<keyword evidence="1" id="KW-0812">Transmembrane</keyword>
<reference evidence="2 3" key="1">
    <citation type="journal article" date="2020" name="ISME J.">
        <title>Comparative genomics reveals insights into cyanobacterial evolution and habitat adaptation.</title>
        <authorList>
            <person name="Chen M.Y."/>
            <person name="Teng W.K."/>
            <person name="Zhao L."/>
            <person name="Hu C.X."/>
            <person name="Zhou Y.K."/>
            <person name="Han B.P."/>
            <person name="Song L.R."/>
            <person name="Shu W.S."/>
        </authorList>
    </citation>
    <scope>NUCLEOTIDE SEQUENCE [LARGE SCALE GENOMIC DNA]</scope>
    <source>
        <strain evidence="2 3">FACHB-260</strain>
    </source>
</reference>
<evidence type="ECO:0000256" key="1">
    <source>
        <dbReference type="SAM" id="Phobius"/>
    </source>
</evidence>
<keyword evidence="1" id="KW-1133">Transmembrane helix</keyword>
<dbReference type="RefSeq" id="WP_206757210.1">
    <property type="nucleotide sequence ID" value="NZ_JACJRF010000012.1"/>
</dbReference>
<dbReference type="EMBL" id="JACJRF010000012">
    <property type="protein sequence ID" value="MBD2344386.1"/>
    <property type="molecule type" value="Genomic_DNA"/>
</dbReference>
<sequence>MICCDISNVRILVAGLLGIYITGYGLARIYSLQMVEHYPTKFDPEYQGKVRQDYIAKRDSQPGEGWEYQLFLPAIKTEEAIINIINILVYQ</sequence>
<name>A0ABR8CMC4_9NOST</name>
<gene>
    <name evidence="2" type="ORF">H6G18_09530</name>
</gene>
<proteinExistence type="predicted"/>
<feature type="transmembrane region" description="Helical" evidence="1">
    <location>
        <begin position="6"/>
        <end position="27"/>
    </location>
</feature>
<keyword evidence="1" id="KW-0472">Membrane</keyword>
<dbReference type="Proteomes" id="UP000607281">
    <property type="component" value="Unassembled WGS sequence"/>
</dbReference>
<keyword evidence="3" id="KW-1185">Reference proteome</keyword>
<organism evidence="2 3">
    <name type="scientific">Anabaena subtropica FACHB-260</name>
    <dbReference type="NCBI Taxonomy" id="2692884"/>
    <lineage>
        <taxon>Bacteria</taxon>
        <taxon>Bacillati</taxon>
        <taxon>Cyanobacteriota</taxon>
        <taxon>Cyanophyceae</taxon>
        <taxon>Nostocales</taxon>
        <taxon>Nostocaceae</taxon>
        <taxon>Anabaena</taxon>
    </lineage>
</organism>
<evidence type="ECO:0000313" key="3">
    <source>
        <dbReference type="Proteomes" id="UP000607281"/>
    </source>
</evidence>